<protein>
    <recommendedName>
        <fullName evidence="3">Secreted protein</fullName>
    </recommendedName>
</protein>
<evidence type="ECO:0000313" key="1">
    <source>
        <dbReference type="EMBL" id="MBA8931399.1"/>
    </source>
</evidence>
<comment type="caution">
    <text evidence="1">The sequence shown here is derived from an EMBL/GenBank/DDBJ whole genome shotgun (WGS) entry which is preliminary data.</text>
</comment>
<reference evidence="1 2" key="1">
    <citation type="submission" date="2020-08" db="EMBL/GenBank/DDBJ databases">
        <title>Genomic Encyclopedia of Archaeal and Bacterial Type Strains, Phase II (KMG-II): from individual species to whole genera.</title>
        <authorList>
            <person name="Goeker M."/>
        </authorList>
    </citation>
    <scope>NUCLEOTIDE SEQUENCE [LARGE SCALE GENOMIC DNA]</scope>
    <source>
        <strain evidence="1 2">DSM 43850</strain>
    </source>
</reference>
<accession>A0ABR6BWV4</accession>
<organism evidence="1 2">
    <name type="scientific">Kutzneria viridogrisea</name>
    <dbReference type="NCBI Taxonomy" id="47990"/>
    <lineage>
        <taxon>Bacteria</taxon>
        <taxon>Bacillati</taxon>
        <taxon>Actinomycetota</taxon>
        <taxon>Actinomycetes</taxon>
        <taxon>Pseudonocardiales</taxon>
        <taxon>Pseudonocardiaceae</taxon>
        <taxon>Kutzneria</taxon>
    </lineage>
</organism>
<dbReference type="Proteomes" id="UP000517916">
    <property type="component" value="Unassembled WGS sequence"/>
</dbReference>
<sequence>MIPTAVEMSLVVVASYPLSVNSFSATRRISARVCPPGRRSLVLIAHSSRQAPGYLLTDRPFSYGHLPSARSVTLSEGELP</sequence>
<gene>
    <name evidence="1" type="ORF">BC739_008651</name>
</gene>
<name>A0ABR6BWV4_9PSEU</name>
<dbReference type="EMBL" id="JACJID010000009">
    <property type="protein sequence ID" value="MBA8931399.1"/>
    <property type="molecule type" value="Genomic_DNA"/>
</dbReference>
<evidence type="ECO:0008006" key="3">
    <source>
        <dbReference type="Google" id="ProtNLM"/>
    </source>
</evidence>
<proteinExistence type="predicted"/>
<keyword evidence="2" id="KW-1185">Reference proteome</keyword>
<evidence type="ECO:0000313" key="2">
    <source>
        <dbReference type="Proteomes" id="UP000517916"/>
    </source>
</evidence>